<protein>
    <recommendedName>
        <fullName evidence="1">MHD domain-containing protein</fullName>
    </recommendedName>
</protein>
<feature type="domain" description="MHD" evidence="1">
    <location>
        <begin position="103"/>
        <end position="311"/>
    </location>
</feature>
<name>L2GWI4_VAVCU</name>
<organism evidence="2 3">
    <name type="scientific">Vavraia culicis (isolate floridensis)</name>
    <name type="common">Microsporidian parasite</name>
    <dbReference type="NCBI Taxonomy" id="948595"/>
    <lineage>
        <taxon>Eukaryota</taxon>
        <taxon>Fungi</taxon>
        <taxon>Fungi incertae sedis</taxon>
        <taxon>Microsporidia</taxon>
        <taxon>Pleistophoridae</taxon>
        <taxon>Vavraia</taxon>
    </lineage>
</organism>
<evidence type="ECO:0000313" key="2">
    <source>
        <dbReference type="EMBL" id="ELA47984.1"/>
    </source>
</evidence>
<dbReference type="VEuPathDB" id="MicrosporidiaDB:VCUG_00567"/>
<dbReference type="AlphaFoldDB" id="L2GWI4"/>
<dbReference type="PROSITE" id="PS51072">
    <property type="entry name" value="MHD"/>
    <property type="match status" value="1"/>
</dbReference>
<evidence type="ECO:0000259" key="1">
    <source>
        <dbReference type="PROSITE" id="PS51072"/>
    </source>
</evidence>
<accession>L2GWI4</accession>
<dbReference type="InterPro" id="IPR028565">
    <property type="entry name" value="MHD"/>
</dbReference>
<dbReference type="Proteomes" id="UP000011081">
    <property type="component" value="Unassembled WGS sequence"/>
</dbReference>
<dbReference type="HOGENOM" id="CLU_889025_0_0_1"/>
<sequence length="313" mass="36475">MMSISVFDKDFTLLYGNPNLDVQGLIKAKSTDIACLEKHGYIIIGHSKELEVPVMLSVLDRICVEYLSDYFRFFTYMDNKFFNGYVLDEECRPRKDKYQVFKKERVKFDVEETIRAILQDNGTVLSVYAQGKVTCYPQFDTSTQLYIQYSIPKTEIEMRHSVKKFSVSNKPRVISSYTFNPVQMPLTLIKHDRNHYVLRSCLSDKSCITVKFPISKKAYNTVADSDIGHVKIMDEHIEWIIKDETFKEAEIKYDFDVLMSGCERLGPVQMNFTSKFFSLSELVIKDVRDSDNVKKEAWVSYIVEAQDYEIRGQ</sequence>
<gene>
    <name evidence="2" type="ORF">VCUG_00567</name>
</gene>
<dbReference type="RefSeq" id="XP_008073587.1">
    <property type="nucleotide sequence ID" value="XM_008075396.1"/>
</dbReference>
<reference evidence="3" key="1">
    <citation type="submission" date="2011-03" db="EMBL/GenBank/DDBJ databases">
        <title>The genome sequence of Vavraia culicis strain floridensis.</title>
        <authorList>
            <consortium name="The Broad Institute Genome Sequencing Platform"/>
            <person name="Cuomo C."/>
            <person name="Becnel J."/>
            <person name="Sanscrainte N."/>
            <person name="Young S.K."/>
            <person name="Zeng Q."/>
            <person name="Gargeya S."/>
            <person name="Fitzgerald M."/>
            <person name="Haas B."/>
            <person name="Abouelleil A."/>
            <person name="Alvarado L."/>
            <person name="Arachchi H.M."/>
            <person name="Berlin A."/>
            <person name="Chapman S.B."/>
            <person name="Gearin G."/>
            <person name="Goldberg J."/>
            <person name="Griggs A."/>
            <person name="Gujja S."/>
            <person name="Hansen M."/>
            <person name="Heiman D."/>
            <person name="Howarth C."/>
            <person name="Larimer J."/>
            <person name="Lui A."/>
            <person name="MacDonald P.J.P."/>
            <person name="McCowen C."/>
            <person name="Montmayeur A."/>
            <person name="Murphy C."/>
            <person name="Neiman D."/>
            <person name="Pearson M."/>
            <person name="Priest M."/>
            <person name="Roberts A."/>
            <person name="Saif S."/>
            <person name="Shea T."/>
            <person name="Sisk P."/>
            <person name="Stolte C."/>
            <person name="Sykes S."/>
            <person name="Wortman J."/>
            <person name="Nusbaum C."/>
            <person name="Birren B."/>
        </authorList>
    </citation>
    <scope>NUCLEOTIDE SEQUENCE [LARGE SCALE GENOMIC DNA]</scope>
    <source>
        <strain evidence="3">floridensis</strain>
    </source>
</reference>
<dbReference type="InterPro" id="IPR036168">
    <property type="entry name" value="AP2_Mu_C_sf"/>
</dbReference>
<dbReference type="EMBL" id="GL877409">
    <property type="protein sequence ID" value="ELA47984.1"/>
    <property type="molecule type" value="Genomic_DNA"/>
</dbReference>
<keyword evidence="3" id="KW-1185">Reference proteome</keyword>
<evidence type="ECO:0000313" key="3">
    <source>
        <dbReference type="Proteomes" id="UP000011081"/>
    </source>
</evidence>
<dbReference type="Pfam" id="PF00928">
    <property type="entry name" value="Adap_comp_sub"/>
    <property type="match status" value="1"/>
</dbReference>
<dbReference type="SUPFAM" id="SSF49447">
    <property type="entry name" value="Second domain of Mu2 adaptin subunit (ap50) of ap2 adaptor"/>
    <property type="match status" value="1"/>
</dbReference>
<dbReference type="OMA" id="GATHFEN"/>
<dbReference type="GeneID" id="19878454"/>
<proteinExistence type="predicted"/>
<dbReference type="OrthoDB" id="870at2759"/>
<dbReference type="InParanoid" id="L2GWI4"/>